<name>A0A917CTB9_9BACL</name>
<protein>
    <recommendedName>
        <fullName evidence="4">Sugar ABC transporter permease</fullName>
    </recommendedName>
</protein>
<dbReference type="Proteomes" id="UP000637643">
    <property type="component" value="Unassembled WGS sequence"/>
</dbReference>
<reference evidence="2" key="2">
    <citation type="submission" date="2020-09" db="EMBL/GenBank/DDBJ databases">
        <authorList>
            <person name="Sun Q."/>
            <person name="Zhou Y."/>
        </authorList>
    </citation>
    <scope>NUCLEOTIDE SEQUENCE</scope>
    <source>
        <strain evidence="2">CGMCC 1.16134</strain>
    </source>
</reference>
<keyword evidence="1" id="KW-1133">Transmembrane helix</keyword>
<gene>
    <name evidence="2" type="ORF">GCM10010912_48630</name>
</gene>
<dbReference type="EMBL" id="BMKR01000026">
    <property type="protein sequence ID" value="GGF98185.1"/>
    <property type="molecule type" value="Genomic_DNA"/>
</dbReference>
<reference evidence="2" key="1">
    <citation type="journal article" date="2014" name="Int. J. Syst. Evol. Microbiol.">
        <title>Complete genome sequence of Corynebacterium casei LMG S-19264T (=DSM 44701T), isolated from a smear-ripened cheese.</title>
        <authorList>
            <consortium name="US DOE Joint Genome Institute (JGI-PGF)"/>
            <person name="Walter F."/>
            <person name="Albersmeier A."/>
            <person name="Kalinowski J."/>
            <person name="Ruckert C."/>
        </authorList>
    </citation>
    <scope>NUCLEOTIDE SEQUENCE</scope>
    <source>
        <strain evidence="2">CGMCC 1.16134</strain>
    </source>
</reference>
<keyword evidence="3" id="KW-1185">Reference proteome</keyword>
<evidence type="ECO:0008006" key="4">
    <source>
        <dbReference type="Google" id="ProtNLM"/>
    </source>
</evidence>
<evidence type="ECO:0000256" key="1">
    <source>
        <dbReference type="SAM" id="Phobius"/>
    </source>
</evidence>
<feature type="transmembrane region" description="Helical" evidence="1">
    <location>
        <begin position="19"/>
        <end position="42"/>
    </location>
</feature>
<dbReference type="RefSeq" id="WP_189029550.1">
    <property type="nucleotide sequence ID" value="NZ_BMKR01000026.1"/>
</dbReference>
<keyword evidence="1" id="KW-0472">Membrane</keyword>
<evidence type="ECO:0000313" key="2">
    <source>
        <dbReference type="EMBL" id="GGF98185.1"/>
    </source>
</evidence>
<organism evidence="2 3">
    <name type="scientific">Paenibacillus albidus</name>
    <dbReference type="NCBI Taxonomy" id="2041023"/>
    <lineage>
        <taxon>Bacteria</taxon>
        <taxon>Bacillati</taxon>
        <taxon>Bacillota</taxon>
        <taxon>Bacilli</taxon>
        <taxon>Bacillales</taxon>
        <taxon>Paenibacillaceae</taxon>
        <taxon>Paenibacillus</taxon>
    </lineage>
</organism>
<sequence length="57" mass="6473">MTGCKGGGKRCNASRFTSFLFILPYLAVFGMFLLFPILYGVVISLQDFELLFRECIK</sequence>
<proteinExistence type="predicted"/>
<dbReference type="AlphaFoldDB" id="A0A917CTB9"/>
<keyword evidence="1" id="KW-0812">Transmembrane</keyword>
<comment type="caution">
    <text evidence="2">The sequence shown here is derived from an EMBL/GenBank/DDBJ whole genome shotgun (WGS) entry which is preliminary data.</text>
</comment>
<accession>A0A917CTB9</accession>
<evidence type="ECO:0000313" key="3">
    <source>
        <dbReference type="Proteomes" id="UP000637643"/>
    </source>
</evidence>